<organism evidence="2 3">
    <name type="scientific">Paenibacillus abyssi</name>
    <dbReference type="NCBI Taxonomy" id="1340531"/>
    <lineage>
        <taxon>Bacteria</taxon>
        <taxon>Bacillati</taxon>
        <taxon>Bacillota</taxon>
        <taxon>Bacilli</taxon>
        <taxon>Bacillales</taxon>
        <taxon>Paenibacillaceae</taxon>
        <taxon>Paenibacillus</taxon>
    </lineage>
</organism>
<gene>
    <name evidence="2" type="ORF">GCM10010916_27270</name>
</gene>
<keyword evidence="1" id="KW-0812">Transmembrane</keyword>
<feature type="transmembrane region" description="Helical" evidence="1">
    <location>
        <begin position="33"/>
        <end position="53"/>
    </location>
</feature>
<dbReference type="EMBL" id="BMGR01000008">
    <property type="protein sequence ID" value="GGG09018.1"/>
    <property type="molecule type" value="Genomic_DNA"/>
</dbReference>
<dbReference type="AlphaFoldDB" id="A0A917D523"/>
<dbReference type="RefSeq" id="WP_188531603.1">
    <property type="nucleotide sequence ID" value="NZ_BMGR01000008.1"/>
</dbReference>
<proteinExistence type="predicted"/>
<keyword evidence="3" id="KW-1185">Reference proteome</keyword>
<protein>
    <submittedName>
        <fullName evidence="2">Uncharacterized protein</fullName>
    </submittedName>
</protein>
<comment type="caution">
    <text evidence="2">The sequence shown here is derived from an EMBL/GenBank/DDBJ whole genome shotgun (WGS) entry which is preliminary data.</text>
</comment>
<evidence type="ECO:0000313" key="2">
    <source>
        <dbReference type="EMBL" id="GGG09018.1"/>
    </source>
</evidence>
<name>A0A917D523_9BACL</name>
<keyword evidence="1" id="KW-1133">Transmembrane helix</keyword>
<evidence type="ECO:0000256" key="1">
    <source>
        <dbReference type="SAM" id="Phobius"/>
    </source>
</evidence>
<accession>A0A917D523</accession>
<evidence type="ECO:0000313" key="3">
    <source>
        <dbReference type="Proteomes" id="UP000644756"/>
    </source>
</evidence>
<feature type="transmembrane region" description="Helical" evidence="1">
    <location>
        <begin position="65"/>
        <end position="85"/>
    </location>
</feature>
<reference evidence="2" key="2">
    <citation type="submission" date="2020-09" db="EMBL/GenBank/DDBJ databases">
        <authorList>
            <person name="Sun Q."/>
            <person name="Zhou Y."/>
        </authorList>
    </citation>
    <scope>NUCLEOTIDE SEQUENCE</scope>
    <source>
        <strain evidence="2">CGMCC 1.12987</strain>
    </source>
</reference>
<dbReference type="Proteomes" id="UP000644756">
    <property type="component" value="Unassembled WGS sequence"/>
</dbReference>
<sequence>MRTSYSCSAYEWEFARLFSAVGRADRGYRNMPYIGCLAVPAIAITMFILYYLLQAVLPRSAEQDIMWLKDWAITAGLVVGGVIFIRSVNTPGRHRKYPDTAVRVPLVVTDAGGIAVNLFNNLDARILPYIKWSSVEHVLIDVTKANNHYVGGRVFAFRKELRFDEIKRRLPDFTETVKEIYDDRFTLLLNIGKGINTRTLKYAIIQIPVSWLYDGQFAALLGDIRSNVQAPIKYYDQHAERSFSSWADTYL</sequence>
<keyword evidence="1" id="KW-0472">Membrane</keyword>
<reference evidence="2" key="1">
    <citation type="journal article" date="2014" name="Int. J. Syst. Evol. Microbiol.">
        <title>Complete genome sequence of Corynebacterium casei LMG S-19264T (=DSM 44701T), isolated from a smear-ripened cheese.</title>
        <authorList>
            <consortium name="US DOE Joint Genome Institute (JGI-PGF)"/>
            <person name="Walter F."/>
            <person name="Albersmeier A."/>
            <person name="Kalinowski J."/>
            <person name="Ruckert C."/>
        </authorList>
    </citation>
    <scope>NUCLEOTIDE SEQUENCE</scope>
    <source>
        <strain evidence="2">CGMCC 1.12987</strain>
    </source>
</reference>